<dbReference type="Pfam" id="PF00392">
    <property type="entry name" value="GntR"/>
    <property type="match status" value="1"/>
</dbReference>
<dbReference type="InterPro" id="IPR036390">
    <property type="entry name" value="WH_DNA-bd_sf"/>
</dbReference>
<dbReference type="InterPro" id="IPR000524">
    <property type="entry name" value="Tscrpt_reg_HTH_GntR"/>
</dbReference>
<sequence>MAVTDEAIARIRDLIRSGGLRPGDRLPPEKELSESLGLSRNSLREAVKALEMINVLDVRRGDGTYVTNLRPSSAMDAMAFVLELQQDDTILDLLEVRRLLEAAAGAKAAARITAEELAELRASLDDVGRDSGVEELVTHDLAFHRRIARIAGNEFLGDLLDVVAGRTGRVRVWRGITQQGAIERTLGEHAQIVTALELRDPALVAAHLTAHVSGVEDWVRRALREEPATPPPA</sequence>
<keyword evidence="2" id="KW-0238">DNA-binding</keyword>
<organism evidence="5 6">
    <name type="scientific">Microlunatus aurantiacus</name>
    <dbReference type="NCBI Taxonomy" id="446786"/>
    <lineage>
        <taxon>Bacteria</taxon>
        <taxon>Bacillati</taxon>
        <taxon>Actinomycetota</taxon>
        <taxon>Actinomycetes</taxon>
        <taxon>Propionibacteriales</taxon>
        <taxon>Propionibacteriaceae</taxon>
        <taxon>Microlunatus</taxon>
    </lineage>
</organism>
<dbReference type="InterPro" id="IPR008920">
    <property type="entry name" value="TF_FadR/GntR_C"/>
</dbReference>
<comment type="caution">
    <text evidence="5">The sequence shown here is derived from an EMBL/GenBank/DDBJ whole genome shotgun (WGS) entry which is preliminary data.</text>
</comment>
<evidence type="ECO:0000259" key="4">
    <source>
        <dbReference type="PROSITE" id="PS50949"/>
    </source>
</evidence>
<gene>
    <name evidence="5" type="ORF">GCM10022204_27450</name>
</gene>
<evidence type="ECO:0000256" key="1">
    <source>
        <dbReference type="ARBA" id="ARBA00023015"/>
    </source>
</evidence>
<keyword evidence="6" id="KW-1185">Reference proteome</keyword>
<dbReference type="PRINTS" id="PR00035">
    <property type="entry name" value="HTHGNTR"/>
</dbReference>
<dbReference type="Gene3D" id="1.20.120.530">
    <property type="entry name" value="GntR ligand-binding domain-like"/>
    <property type="match status" value="1"/>
</dbReference>
<dbReference type="PROSITE" id="PS50949">
    <property type="entry name" value="HTH_GNTR"/>
    <property type="match status" value="1"/>
</dbReference>
<evidence type="ECO:0000313" key="6">
    <source>
        <dbReference type="Proteomes" id="UP001500051"/>
    </source>
</evidence>
<accession>A0ABP7DR15</accession>
<evidence type="ECO:0000256" key="2">
    <source>
        <dbReference type="ARBA" id="ARBA00023125"/>
    </source>
</evidence>
<evidence type="ECO:0000313" key="5">
    <source>
        <dbReference type="EMBL" id="GAA3707922.1"/>
    </source>
</evidence>
<dbReference type="Pfam" id="PF07729">
    <property type="entry name" value="FCD"/>
    <property type="match status" value="1"/>
</dbReference>
<dbReference type="CDD" id="cd07377">
    <property type="entry name" value="WHTH_GntR"/>
    <property type="match status" value="1"/>
</dbReference>
<protein>
    <submittedName>
        <fullName evidence="5">FadR/GntR family transcriptional regulator</fullName>
    </submittedName>
</protein>
<keyword evidence="3" id="KW-0804">Transcription</keyword>
<dbReference type="RefSeq" id="WP_344812955.1">
    <property type="nucleotide sequence ID" value="NZ_BAAAYX010000012.1"/>
</dbReference>
<proteinExistence type="predicted"/>
<dbReference type="PANTHER" id="PTHR43537">
    <property type="entry name" value="TRANSCRIPTIONAL REGULATOR, GNTR FAMILY"/>
    <property type="match status" value="1"/>
</dbReference>
<keyword evidence="1" id="KW-0805">Transcription regulation</keyword>
<dbReference type="InterPro" id="IPR036388">
    <property type="entry name" value="WH-like_DNA-bd_sf"/>
</dbReference>
<evidence type="ECO:0000256" key="3">
    <source>
        <dbReference type="ARBA" id="ARBA00023163"/>
    </source>
</evidence>
<dbReference type="InterPro" id="IPR011711">
    <property type="entry name" value="GntR_C"/>
</dbReference>
<dbReference type="SMART" id="SM00895">
    <property type="entry name" value="FCD"/>
    <property type="match status" value="1"/>
</dbReference>
<dbReference type="Gene3D" id="1.10.10.10">
    <property type="entry name" value="Winged helix-like DNA-binding domain superfamily/Winged helix DNA-binding domain"/>
    <property type="match status" value="1"/>
</dbReference>
<name>A0ABP7DR15_9ACTN</name>
<dbReference type="SUPFAM" id="SSF48008">
    <property type="entry name" value="GntR ligand-binding domain-like"/>
    <property type="match status" value="1"/>
</dbReference>
<reference evidence="6" key="1">
    <citation type="journal article" date="2019" name="Int. J. Syst. Evol. Microbiol.">
        <title>The Global Catalogue of Microorganisms (GCM) 10K type strain sequencing project: providing services to taxonomists for standard genome sequencing and annotation.</title>
        <authorList>
            <consortium name="The Broad Institute Genomics Platform"/>
            <consortium name="The Broad Institute Genome Sequencing Center for Infectious Disease"/>
            <person name="Wu L."/>
            <person name="Ma J."/>
        </authorList>
    </citation>
    <scope>NUCLEOTIDE SEQUENCE [LARGE SCALE GENOMIC DNA]</scope>
    <source>
        <strain evidence="6">JCM 16548</strain>
    </source>
</reference>
<feature type="domain" description="HTH gntR-type" evidence="4">
    <location>
        <begin position="1"/>
        <end position="69"/>
    </location>
</feature>
<dbReference type="SMART" id="SM00345">
    <property type="entry name" value="HTH_GNTR"/>
    <property type="match status" value="1"/>
</dbReference>
<dbReference type="SUPFAM" id="SSF46785">
    <property type="entry name" value="Winged helix' DNA-binding domain"/>
    <property type="match status" value="1"/>
</dbReference>
<dbReference type="EMBL" id="BAAAYX010000012">
    <property type="protein sequence ID" value="GAA3707922.1"/>
    <property type="molecule type" value="Genomic_DNA"/>
</dbReference>
<dbReference type="Proteomes" id="UP001500051">
    <property type="component" value="Unassembled WGS sequence"/>
</dbReference>
<dbReference type="PANTHER" id="PTHR43537:SF5">
    <property type="entry name" value="UXU OPERON TRANSCRIPTIONAL REGULATOR"/>
    <property type="match status" value="1"/>
</dbReference>